<dbReference type="Pfam" id="PF15654">
    <property type="entry name" value="Tox-WTIP"/>
    <property type="match status" value="1"/>
</dbReference>
<dbReference type="RefSeq" id="WP_166830561.1">
    <property type="nucleotide sequence ID" value="NZ_JAAOLX010000023.1"/>
</dbReference>
<dbReference type="PANTHER" id="PTHR32305:SF15">
    <property type="entry name" value="PROTEIN RHSA-RELATED"/>
    <property type="match status" value="1"/>
</dbReference>
<feature type="domain" description="Teneurin-like YD-shell" evidence="3">
    <location>
        <begin position="3"/>
        <end position="96"/>
    </location>
</feature>
<organism evidence="4 5">
    <name type="scientific">Iodobacter violaceini</name>
    <dbReference type="NCBI Taxonomy" id="3044271"/>
    <lineage>
        <taxon>Bacteria</taxon>
        <taxon>Pseudomonadati</taxon>
        <taxon>Pseudomonadota</taxon>
        <taxon>Betaproteobacteria</taxon>
        <taxon>Neisseriales</taxon>
        <taxon>Chitinibacteraceae</taxon>
        <taxon>Iodobacter</taxon>
    </lineage>
</organism>
<dbReference type="NCBIfam" id="TIGR01643">
    <property type="entry name" value="YD_repeat_2x"/>
    <property type="match status" value="1"/>
</dbReference>
<dbReference type="InterPro" id="IPR050708">
    <property type="entry name" value="T6SS_VgrG/RHS"/>
</dbReference>
<keyword evidence="5" id="KW-1185">Reference proteome</keyword>
<accession>A0ABX0KY32</accession>
<evidence type="ECO:0000313" key="5">
    <source>
        <dbReference type="Proteomes" id="UP000712570"/>
    </source>
</evidence>
<proteinExistence type="predicted"/>
<sequence>MGTTNYKHANNSNRLLSSSGANKATYTYDAAGNRANDNGWVLTYNNAGRLVKSSKGTVAVSYSYNALGQRVQKTSATGTTLFVYDTQGHLLGEYQADGKPVQETIWLGDTPVAVLSTTGASTNISYIWADHLGTPRQITDPASKQILWRWDGEPFGNSLADEDPSKTGKKFSYNLRFPGQYFDKETGKHYNYFRDYDPATGRYIESDPIGLAGGINTYGYVGGNPVSFMDPPGLARQGGKTGQWWEYADRNFQRWFHQCVKQPGDSDATRADLADAYSQWEQYGKPDGKNGCGGPPPPPAETCGDACQKTATVVVVGGTSYVVYRCLRMLPSLQPPLWPTIPANVVIP</sequence>
<reference evidence="4 5" key="1">
    <citation type="submission" date="2020-03" db="EMBL/GenBank/DDBJ databases">
        <title>Draft genome sequence of environmentally isolated violet-colored cultures.</title>
        <authorList>
            <person name="Wilson H.S."/>
        </authorList>
    </citation>
    <scope>NUCLEOTIDE SEQUENCE [LARGE SCALE GENOMIC DNA]</scope>
    <source>
        <strain evidence="4 5">HSC-16F04</strain>
    </source>
</reference>
<dbReference type="Gene3D" id="2.180.10.10">
    <property type="entry name" value="RHS repeat-associated core"/>
    <property type="match status" value="1"/>
</dbReference>
<dbReference type="Pfam" id="PF25023">
    <property type="entry name" value="TEN_YD-shell"/>
    <property type="match status" value="1"/>
</dbReference>
<evidence type="ECO:0000259" key="2">
    <source>
        <dbReference type="Pfam" id="PF15654"/>
    </source>
</evidence>
<evidence type="ECO:0000256" key="1">
    <source>
        <dbReference type="ARBA" id="ARBA00022737"/>
    </source>
</evidence>
<dbReference type="InterPro" id="IPR006530">
    <property type="entry name" value="YD"/>
</dbReference>
<feature type="domain" description="Tox-WTIP" evidence="2">
    <location>
        <begin position="299"/>
        <end position="348"/>
    </location>
</feature>
<dbReference type="NCBIfam" id="TIGR03696">
    <property type="entry name" value="Rhs_assc_core"/>
    <property type="match status" value="1"/>
</dbReference>
<keyword evidence="1" id="KW-0677">Repeat</keyword>
<evidence type="ECO:0000313" key="4">
    <source>
        <dbReference type="EMBL" id="NHQ88701.1"/>
    </source>
</evidence>
<dbReference type="InterPro" id="IPR028898">
    <property type="entry name" value="Tox-WTIP_dom"/>
</dbReference>
<comment type="caution">
    <text evidence="4">The sequence shown here is derived from an EMBL/GenBank/DDBJ whole genome shotgun (WGS) entry which is preliminary data.</text>
</comment>
<evidence type="ECO:0008006" key="6">
    <source>
        <dbReference type="Google" id="ProtNLM"/>
    </source>
</evidence>
<name>A0ABX0KY32_9NEIS</name>
<dbReference type="InterPro" id="IPR056823">
    <property type="entry name" value="TEN-like_YD-shell"/>
</dbReference>
<dbReference type="EMBL" id="JAAOLX010000023">
    <property type="protein sequence ID" value="NHQ88701.1"/>
    <property type="molecule type" value="Genomic_DNA"/>
</dbReference>
<dbReference type="PANTHER" id="PTHR32305">
    <property type="match status" value="1"/>
</dbReference>
<dbReference type="Proteomes" id="UP000712570">
    <property type="component" value="Unassembled WGS sequence"/>
</dbReference>
<dbReference type="InterPro" id="IPR022385">
    <property type="entry name" value="Rhs_assc_core"/>
</dbReference>
<gene>
    <name evidence="4" type="ORF">HA050_21620</name>
</gene>
<protein>
    <recommendedName>
        <fullName evidence="6">RHS repeat-associated core domain-containing protein</fullName>
    </recommendedName>
</protein>
<evidence type="ECO:0000259" key="3">
    <source>
        <dbReference type="Pfam" id="PF25023"/>
    </source>
</evidence>